<dbReference type="GO" id="GO:0097367">
    <property type="term" value="F:carbohydrate derivative binding"/>
    <property type="evidence" value="ECO:0007669"/>
    <property type="project" value="InterPro"/>
</dbReference>
<dbReference type="EC" id="2.6.1.16" evidence="2"/>
<evidence type="ECO:0000313" key="11">
    <source>
        <dbReference type="Proteomes" id="UP000319732"/>
    </source>
</evidence>
<dbReference type="EMBL" id="VHSG01000012">
    <property type="protein sequence ID" value="TQV78867.1"/>
    <property type="molecule type" value="Genomic_DNA"/>
</dbReference>
<dbReference type="GO" id="GO:0006002">
    <property type="term" value="P:fructose 6-phosphate metabolic process"/>
    <property type="evidence" value="ECO:0007669"/>
    <property type="project" value="TreeGrafter"/>
</dbReference>
<dbReference type="Pfam" id="PF13522">
    <property type="entry name" value="GATase_6"/>
    <property type="match status" value="1"/>
</dbReference>
<keyword evidence="7" id="KW-0315">Glutamine amidotransferase</keyword>
<evidence type="ECO:0000256" key="5">
    <source>
        <dbReference type="ARBA" id="ARBA00022679"/>
    </source>
</evidence>
<dbReference type="SUPFAM" id="SSF53697">
    <property type="entry name" value="SIS domain"/>
    <property type="match status" value="1"/>
</dbReference>
<dbReference type="GO" id="GO:0006487">
    <property type="term" value="P:protein N-linked glycosylation"/>
    <property type="evidence" value="ECO:0007669"/>
    <property type="project" value="TreeGrafter"/>
</dbReference>
<dbReference type="PROSITE" id="PS51464">
    <property type="entry name" value="SIS"/>
    <property type="match status" value="2"/>
</dbReference>
<evidence type="ECO:0000256" key="7">
    <source>
        <dbReference type="ARBA" id="ARBA00022962"/>
    </source>
</evidence>
<evidence type="ECO:0000256" key="6">
    <source>
        <dbReference type="ARBA" id="ARBA00022737"/>
    </source>
</evidence>
<dbReference type="CDD" id="cd05009">
    <property type="entry name" value="SIS_GlmS_GlmD_2"/>
    <property type="match status" value="1"/>
</dbReference>
<keyword evidence="4 10" id="KW-0032">Aminotransferase</keyword>
<protein>
    <recommendedName>
        <fullName evidence="3">Glutamine--fructose-6-phosphate aminotransferase [isomerizing]</fullName>
        <ecNumber evidence="2">2.6.1.16</ecNumber>
    </recommendedName>
</protein>
<dbReference type="InterPro" id="IPR029055">
    <property type="entry name" value="Ntn_hydrolases_N"/>
</dbReference>
<comment type="catalytic activity">
    <reaction evidence="1">
        <text>D-fructose 6-phosphate + L-glutamine = D-glucosamine 6-phosphate + L-glutamate</text>
        <dbReference type="Rhea" id="RHEA:13237"/>
        <dbReference type="ChEBI" id="CHEBI:29985"/>
        <dbReference type="ChEBI" id="CHEBI:58359"/>
        <dbReference type="ChEBI" id="CHEBI:58725"/>
        <dbReference type="ChEBI" id="CHEBI:61527"/>
        <dbReference type="EC" id="2.6.1.16"/>
    </reaction>
</comment>
<keyword evidence="11" id="KW-1185">Reference proteome</keyword>
<organism evidence="10 11">
    <name type="scientific">Exilibacterium tricleocarpae</name>
    <dbReference type="NCBI Taxonomy" id="2591008"/>
    <lineage>
        <taxon>Bacteria</taxon>
        <taxon>Pseudomonadati</taxon>
        <taxon>Pseudomonadota</taxon>
        <taxon>Gammaproteobacteria</taxon>
        <taxon>Cellvibrionales</taxon>
        <taxon>Cellvibrionaceae</taxon>
        <taxon>Exilibacterium</taxon>
    </lineage>
</organism>
<dbReference type="Gene3D" id="3.40.50.10490">
    <property type="entry name" value="Glucose-6-phosphate isomerase like protein, domain 1"/>
    <property type="match status" value="2"/>
</dbReference>
<dbReference type="PROSITE" id="PS51278">
    <property type="entry name" value="GATASE_TYPE_2"/>
    <property type="match status" value="1"/>
</dbReference>
<dbReference type="Proteomes" id="UP000319732">
    <property type="component" value="Unassembled WGS sequence"/>
</dbReference>
<sequence>MCGIFCYSGAGAAATVIAGLRRLEYRGYDSWGLGIGGDTAVEYHKTLQPLQTATAPRPKGDDGIAVGHTRWATHGAVTIANCHPHLSADGQLALVHNGIVENFLALKQQLLASGTDFSSETDTEVALRLLENQLALLNEDPDAEAVVQALRMTFLQLQGRNTLVLLDNRHRQIIAIRQGSPLVAGRKIAAATATESGADNHCEASVPGVDTAFFLASDALSFAEHTTESAVVHDRQVVVCRRNSITAQCVDTRKPQPLQWHHHRFPQITLDRKGCEHFMLKEILEQWHTIEQAAQLCDSQLSTLVDKIHHTKALYLTGAGAAYFVAEHIAHMIRRATGIRAQAIPAYDYTCYLPLMQPGEVLLAISQSGETADTLRFIQQAKNLGVNIASVVNMPGATLTQVSDFAFNSHCGPEACVLSTKSGTAQLSFGYLLSEALAGRTPAAKLAIGQLAQSLHAYLSAGTLGTIAALAEKISGEHIFLLGESKYTAPAKIGALNIKEASYIHAESFVAGELKHGVIALIEPGTPVIFFMDAGNRDYLSGVVAEVKARGGFTIGIAHQPESFFDHTLVIPPLAETAGIIASIIPCQLLAYYLSVQRGLNPDQPRNLAKSVTVI</sequence>
<dbReference type="CDD" id="cd05008">
    <property type="entry name" value="SIS_GlmS_GlmD_1"/>
    <property type="match status" value="1"/>
</dbReference>
<dbReference type="SUPFAM" id="SSF56235">
    <property type="entry name" value="N-terminal nucleophile aminohydrolases (Ntn hydrolases)"/>
    <property type="match status" value="1"/>
</dbReference>
<accession>A0A545TNR5</accession>
<comment type="caution">
    <text evidence="10">The sequence shown here is derived from an EMBL/GenBank/DDBJ whole genome shotgun (WGS) entry which is preliminary data.</text>
</comment>
<dbReference type="GO" id="GO:0006047">
    <property type="term" value="P:UDP-N-acetylglucosamine metabolic process"/>
    <property type="evidence" value="ECO:0007669"/>
    <property type="project" value="TreeGrafter"/>
</dbReference>
<dbReference type="NCBIfam" id="TIGR01135">
    <property type="entry name" value="glmS"/>
    <property type="match status" value="1"/>
</dbReference>
<dbReference type="AlphaFoldDB" id="A0A545TNR5"/>
<proteinExistence type="predicted"/>
<evidence type="ECO:0000259" key="8">
    <source>
        <dbReference type="PROSITE" id="PS51278"/>
    </source>
</evidence>
<feature type="domain" description="SIS" evidence="9">
    <location>
        <begin position="466"/>
        <end position="605"/>
    </location>
</feature>
<dbReference type="InterPro" id="IPR035490">
    <property type="entry name" value="GlmS/FrlB_SIS"/>
</dbReference>
<evidence type="ECO:0000259" key="9">
    <source>
        <dbReference type="PROSITE" id="PS51464"/>
    </source>
</evidence>
<dbReference type="PANTHER" id="PTHR10937:SF0">
    <property type="entry name" value="GLUTAMINE--FRUCTOSE-6-PHOSPHATE TRANSAMINASE (ISOMERIZING)"/>
    <property type="match status" value="1"/>
</dbReference>
<feature type="domain" description="SIS" evidence="9">
    <location>
        <begin position="304"/>
        <end position="443"/>
    </location>
</feature>
<evidence type="ECO:0000313" key="10">
    <source>
        <dbReference type="EMBL" id="TQV78867.1"/>
    </source>
</evidence>
<gene>
    <name evidence="10" type="primary">glmS</name>
    <name evidence="10" type="ORF">FKG94_12675</name>
</gene>
<evidence type="ECO:0000256" key="4">
    <source>
        <dbReference type="ARBA" id="ARBA00022576"/>
    </source>
</evidence>
<dbReference type="Pfam" id="PF01380">
    <property type="entry name" value="SIS"/>
    <property type="match status" value="2"/>
</dbReference>
<dbReference type="RefSeq" id="WP_142904702.1">
    <property type="nucleotide sequence ID" value="NZ_ML660093.1"/>
</dbReference>
<keyword evidence="5 10" id="KW-0808">Transferase</keyword>
<dbReference type="GO" id="GO:0004360">
    <property type="term" value="F:glutamine-fructose-6-phosphate transaminase (isomerizing) activity"/>
    <property type="evidence" value="ECO:0007669"/>
    <property type="project" value="UniProtKB-EC"/>
</dbReference>
<dbReference type="InterPro" id="IPR035466">
    <property type="entry name" value="GlmS/AgaS_SIS"/>
</dbReference>
<dbReference type="PANTHER" id="PTHR10937">
    <property type="entry name" value="GLUCOSAMINE--FRUCTOSE-6-PHOSPHATE AMINOTRANSFERASE, ISOMERIZING"/>
    <property type="match status" value="1"/>
</dbReference>
<dbReference type="InterPro" id="IPR017932">
    <property type="entry name" value="GATase_2_dom"/>
</dbReference>
<dbReference type="Gene3D" id="3.60.20.10">
    <property type="entry name" value="Glutamine Phosphoribosylpyrophosphate, subunit 1, domain 1"/>
    <property type="match status" value="1"/>
</dbReference>
<feature type="domain" description="Glutamine amidotransferase type-2" evidence="8">
    <location>
        <begin position="2"/>
        <end position="243"/>
    </location>
</feature>
<evidence type="ECO:0000256" key="3">
    <source>
        <dbReference type="ARBA" id="ARBA00016090"/>
    </source>
</evidence>
<dbReference type="InterPro" id="IPR005855">
    <property type="entry name" value="GFAT"/>
</dbReference>
<evidence type="ECO:0000256" key="2">
    <source>
        <dbReference type="ARBA" id="ARBA00012916"/>
    </source>
</evidence>
<name>A0A545TNR5_9GAMM</name>
<dbReference type="OrthoDB" id="9761808at2"/>
<reference evidence="10 11" key="1">
    <citation type="submission" date="2019-06" db="EMBL/GenBank/DDBJ databases">
        <title>Whole genome sequence for Cellvibrionaceae sp. R142.</title>
        <authorList>
            <person name="Wang G."/>
        </authorList>
    </citation>
    <scope>NUCLEOTIDE SEQUENCE [LARGE SCALE GENOMIC DNA]</scope>
    <source>
        <strain evidence="10 11">R142</strain>
    </source>
</reference>
<evidence type="ECO:0000256" key="1">
    <source>
        <dbReference type="ARBA" id="ARBA00001031"/>
    </source>
</evidence>
<dbReference type="InterPro" id="IPR001347">
    <property type="entry name" value="SIS_dom"/>
</dbReference>
<dbReference type="InterPro" id="IPR046348">
    <property type="entry name" value="SIS_dom_sf"/>
</dbReference>
<keyword evidence="6" id="KW-0677">Repeat</keyword>